<dbReference type="GO" id="GO:0071819">
    <property type="term" value="C:DUBm complex"/>
    <property type="evidence" value="ECO:0007669"/>
    <property type="project" value="UniProtKB-UniRule"/>
</dbReference>
<dbReference type="GO" id="GO:0005654">
    <property type="term" value="C:nucleoplasm"/>
    <property type="evidence" value="ECO:0007669"/>
    <property type="project" value="UniProtKB-SubCell"/>
</dbReference>
<keyword evidence="8 11" id="KW-0010">Activator</keyword>
<dbReference type="Pfam" id="PF10163">
    <property type="entry name" value="EnY2"/>
    <property type="match status" value="1"/>
</dbReference>
<keyword evidence="3 11" id="KW-0509">mRNA transport</keyword>
<evidence type="ECO:0000313" key="14">
    <source>
        <dbReference type="Proteomes" id="UP000008743"/>
    </source>
</evidence>
<proteinExistence type="inferred from homology"/>
<dbReference type="GO" id="GO:0006325">
    <property type="term" value="P:chromatin organization"/>
    <property type="evidence" value="ECO:0007669"/>
    <property type="project" value="UniProtKB-KW"/>
</dbReference>
<evidence type="ECO:0000256" key="2">
    <source>
        <dbReference type="ARBA" id="ARBA00022448"/>
    </source>
</evidence>
<keyword evidence="6 11" id="KW-0811">Translocation</keyword>
<keyword evidence="5 11" id="KW-0653">Protein transport</keyword>
<dbReference type="PhylomeDB" id="A0A0D2U6A8"/>
<evidence type="ECO:0000256" key="5">
    <source>
        <dbReference type="ARBA" id="ARBA00022927"/>
    </source>
</evidence>
<protein>
    <recommendedName>
        <fullName evidence="11">Transcription and mRNA export factor ENY2</fullName>
    </recommendedName>
    <alternativeName>
        <fullName evidence="11">Enhancer of yellow 2 transcription factor homolog</fullName>
    </alternativeName>
</protein>
<dbReference type="GO" id="GO:0070390">
    <property type="term" value="C:transcription export complex 2"/>
    <property type="evidence" value="ECO:0007669"/>
    <property type="project" value="UniProtKB-UniRule"/>
</dbReference>
<dbReference type="GO" id="GO:0015031">
    <property type="term" value="P:protein transport"/>
    <property type="evidence" value="ECO:0007669"/>
    <property type="project" value="UniProtKB-KW"/>
</dbReference>
<dbReference type="eggNOG" id="KOG4479">
    <property type="taxonomic scope" value="Eukaryota"/>
</dbReference>
<reference evidence="14" key="1">
    <citation type="submission" date="2011-02" db="EMBL/GenBank/DDBJ databases">
        <title>The Genome Sequence of Capsaspora owczarzaki ATCC 30864.</title>
        <authorList>
            <person name="Russ C."/>
            <person name="Cuomo C."/>
            <person name="Burger G."/>
            <person name="Gray M.W."/>
            <person name="Holland P.W.H."/>
            <person name="King N."/>
            <person name="Lang F.B.F."/>
            <person name="Roger A.J."/>
            <person name="Ruiz-Trillo I."/>
            <person name="Young S.K."/>
            <person name="Zeng Q."/>
            <person name="Gargeya S."/>
            <person name="Alvarado L."/>
            <person name="Berlin A."/>
            <person name="Chapman S.B."/>
            <person name="Chen Z."/>
            <person name="Freedman E."/>
            <person name="Gellesch M."/>
            <person name="Goldberg J."/>
            <person name="Griggs A."/>
            <person name="Gujja S."/>
            <person name="Heilman E."/>
            <person name="Heiman D."/>
            <person name="Howarth C."/>
            <person name="Mehta T."/>
            <person name="Neiman D."/>
            <person name="Pearson M."/>
            <person name="Roberts A."/>
            <person name="Saif S."/>
            <person name="Shea T."/>
            <person name="Shenoy N."/>
            <person name="Sisk P."/>
            <person name="Stolte C."/>
            <person name="Sykes S."/>
            <person name="White J."/>
            <person name="Yandava C."/>
            <person name="Haas B."/>
            <person name="Nusbaum C."/>
            <person name="Birren B."/>
        </authorList>
    </citation>
    <scope>NUCLEOTIDE SEQUENCE</scope>
    <source>
        <strain evidence="14">ATCC 30864</strain>
    </source>
</reference>
<evidence type="ECO:0000256" key="6">
    <source>
        <dbReference type="ARBA" id="ARBA00023010"/>
    </source>
</evidence>
<dbReference type="GO" id="GO:0000124">
    <property type="term" value="C:SAGA complex"/>
    <property type="evidence" value="ECO:0007669"/>
    <property type="project" value="UniProtKB-UniRule"/>
</dbReference>
<accession>A0A0D2U6A8</accession>
<dbReference type="RefSeq" id="XP_004364805.1">
    <property type="nucleotide sequence ID" value="XM_004364748.2"/>
</dbReference>
<dbReference type="OMA" id="RLMCRNI"/>
<dbReference type="AlphaFoldDB" id="A0A0D2U6A8"/>
<dbReference type="Proteomes" id="UP000008743">
    <property type="component" value="Unassembled WGS sequence"/>
</dbReference>
<dbReference type="GO" id="GO:0005643">
    <property type="term" value="C:nuclear pore"/>
    <property type="evidence" value="ECO:0007669"/>
    <property type="project" value="UniProtKB-UniRule"/>
</dbReference>
<sequence length="118" mass="12844">MLRSSTNAQPAAAAAAGSAVGAGGQSKEDQLRSRIQQAFIESGEAKRIEELLRARLIDCGWRDNVKAQCKAWIQHVGVEAATVDRLVEEIFPEARGAVPDVIQIELLTQIRDFVSKNT</sequence>
<gene>
    <name evidence="13" type="ORF">CAOG_001937</name>
</gene>
<dbReference type="STRING" id="595528.A0A0D2U6A8"/>
<evidence type="ECO:0000256" key="4">
    <source>
        <dbReference type="ARBA" id="ARBA00022853"/>
    </source>
</evidence>
<dbReference type="PANTHER" id="PTHR12514">
    <property type="entry name" value="ENHANCER OF YELLOW 2 TRANSCRIPTION FACTOR"/>
    <property type="match status" value="1"/>
</dbReference>
<dbReference type="GO" id="GO:0006406">
    <property type="term" value="P:mRNA export from nucleus"/>
    <property type="evidence" value="ECO:0007669"/>
    <property type="project" value="UniProtKB-UniRule"/>
</dbReference>
<evidence type="ECO:0000256" key="10">
    <source>
        <dbReference type="ARBA" id="ARBA00023242"/>
    </source>
</evidence>
<keyword evidence="14" id="KW-1185">Reference proteome</keyword>
<comment type="subcellular location">
    <subcellularLocation>
        <location evidence="1 11">Nucleus</location>
        <location evidence="1 11">Nucleoplasm</location>
    </subcellularLocation>
</comment>
<evidence type="ECO:0000256" key="8">
    <source>
        <dbReference type="ARBA" id="ARBA00023159"/>
    </source>
</evidence>
<dbReference type="OrthoDB" id="6221744at2759"/>
<name>A0A0D2U6A8_CAPO3</name>
<evidence type="ECO:0000256" key="12">
    <source>
        <dbReference type="SAM" id="MobiDB-lite"/>
    </source>
</evidence>
<keyword evidence="7 11" id="KW-0805">Transcription regulation</keyword>
<evidence type="ECO:0000313" key="13">
    <source>
        <dbReference type="EMBL" id="KJE90666.1"/>
    </source>
</evidence>
<evidence type="ECO:0000256" key="1">
    <source>
        <dbReference type="ARBA" id="ARBA00004642"/>
    </source>
</evidence>
<comment type="subunit">
    <text evidence="11">Component of the nuclear pore complex (NPC)-associated TREX-2 complex (transcription and export complex 2). Component of the SAGA transcription coactivator-HAT complex. Within the SAGA complex, participates to a subcomplex of SAGA called the DUB module (deubiquitination module).</text>
</comment>
<keyword evidence="2 11" id="KW-0813">Transport</keyword>
<dbReference type="InterPro" id="IPR038212">
    <property type="entry name" value="TF_EnY2_sf"/>
</dbReference>
<keyword evidence="4 11" id="KW-0156">Chromatin regulator</keyword>
<dbReference type="FunFam" id="1.10.246.140:FF:000001">
    <property type="entry name" value="Transcription and mRNA export factor ENY2"/>
    <property type="match status" value="1"/>
</dbReference>
<keyword evidence="9 11" id="KW-0804">Transcription</keyword>
<dbReference type="GO" id="GO:0006368">
    <property type="term" value="P:transcription elongation by RNA polymerase II"/>
    <property type="evidence" value="ECO:0007669"/>
    <property type="project" value="UniProtKB-UniRule"/>
</dbReference>
<evidence type="ECO:0000256" key="9">
    <source>
        <dbReference type="ARBA" id="ARBA00023163"/>
    </source>
</evidence>
<dbReference type="EMBL" id="KE346361">
    <property type="protein sequence ID" value="KJE90666.1"/>
    <property type="molecule type" value="Genomic_DNA"/>
</dbReference>
<dbReference type="Gene3D" id="1.10.246.140">
    <property type="match status" value="1"/>
</dbReference>
<dbReference type="InterPro" id="IPR018783">
    <property type="entry name" value="TF_ENY2"/>
</dbReference>
<dbReference type="InParanoid" id="A0A0D2U6A8"/>
<keyword evidence="10 11" id="KW-0539">Nucleus</keyword>
<organism evidence="13 14">
    <name type="scientific">Capsaspora owczarzaki (strain ATCC 30864)</name>
    <dbReference type="NCBI Taxonomy" id="595528"/>
    <lineage>
        <taxon>Eukaryota</taxon>
        <taxon>Filasterea</taxon>
        <taxon>Capsaspora</taxon>
    </lineage>
</organism>
<comment type="function">
    <text evidence="11">Involved in mRNA export coupled transcription activation by association with both the TREX-2 and the SAGA complexes. The transcription regulatory histone acetylation (HAT) complex SAGA is a multiprotein complex that activates transcription by remodeling chromatin and mediating histone acetylation and deubiquitination. Within the SAGA complex, participates to a subcomplex that specifically deubiquitinates histones. The SAGA complex is recruited to specific gene promoters by activators, where it is required for transcription. The TREX-2 complex functions in docking export-competent ribonucleoprotein particles (mRNPs) to the nuclear entrance of the nuclear pore complex (nuclear basket). TREX-2 participates in mRNA export and accurate chromatin positioning in the nucleus by tethering genes to the nuclear periphery.</text>
</comment>
<dbReference type="HAMAP" id="MF_03046">
    <property type="entry name" value="ENY2_Sus1"/>
    <property type="match status" value="1"/>
</dbReference>
<evidence type="ECO:0000256" key="7">
    <source>
        <dbReference type="ARBA" id="ARBA00023015"/>
    </source>
</evidence>
<evidence type="ECO:0000256" key="11">
    <source>
        <dbReference type="HAMAP-Rule" id="MF_03046"/>
    </source>
</evidence>
<dbReference type="GO" id="GO:0003713">
    <property type="term" value="F:transcription coactivator activity"/>
    <property type="evidence" value="ECO:0007669"/>
    <property type="project" value="UniProtKB-UniRule"/>
</dbReference>
<comment type="similarity">
    <text evidence="11">Belongs to the ENY2 family.</text>
</comment>
<feature type="region of interest" description="Disordered" evidence="12">
    <location>
        <begin position="1"/>
        <end position="28"/>
    </location>
</feature>
<evidence type="ECO:0000256" key="3">
    <source>
        <dbReference type="ARBA" id="ARBA00022816"/>
    </source>
</evidence>